<proteinExistence type="predicted"/>
<evidence type="ECO:0000256" key="2">
    <source>
        <dbReference type="SAM" id="MobiDB-lite"/>
    </source>
</evidence>
<feature type="region of interest" description="Disordered" evidence="2">
    <location>
        <begin position="1"/>
        <end position="97"/>
    </location>
</feature>
<evidence type="ECO:0000256" key="1">
    <source>
        <dbReference type="SAM" id="Coils"/>
    </source>
</evidence>
<keyword evidence="1" id="KW-0175">Coiled coil</keyword>
<keyword evidence="4" id="KW-1185">Reference proteome</keyword>
<feature type="region of interest" description="Disordered" evidence="2">
    <location>
        <begin position="447"/>
        <end position="509"/>
    </location>
</feature>
<feature type="region of interest" description="Disordered" evidence="2">
    <location>
        <begin position="693"/>
        <end position="720"/>
    </location>
</feature>
<dbReference type="eggNOG" id="ENOG502T05Z">
    <property type="taxonomic scope" value="Eukaryota"/>
</dbReference>
<dbReference type="EMBL" id="CH408033">
    <property type="protein sequence ID" value="EAQ86955.1"/>
    <property type="molecule type" value="Genomic_DNA"/>
</dbReference>
<protein>
    <submittedName>
        <fullName evidence="3">Uncharacterized protein</fullName>
    </submittedName>
</protein>
<gene>
    <name evidence="3" type="ORF">CHGG_08208</name>
</gene>
<accession>Q2GUZ6</accession>
<dbReference type="OrthoDB" id="4203839at2759"/>
<feature type="region of interest" description="Disordered" evidence="2">
    <location>
        <begin position="129"/>
        <end position="163"/>
    </location>
</feature>
<dbReference type="InParanoid" id="Q2GUZ6"/>
<sequence>MAGSRSGSDSSSSSDDESVVGSGGAPLYAWSPERRASRAENKDFPSHAQPTVPRLEDSIGKNLTVESAVDTERDPRTPSDQAIETPAPIKPRRSFSKSTLRAAAKAFAHPTATSADGVAPSLSLSAYPGPAISSQRQGSLPMLAPSSTSASSQPHSRSLIPGSTTHSFISAMQVMSLNAEEDNLHPFQKTHRDQICKLQARVWGLRQGMHAQNAIPPEFLKSFDYDVQELISNTVKMNQAVDRLTAELKKALTEQERVRTLESTIRNLEADLRDWKSRSQNAEKTLSSIAGRSDEDVRTIQFLKEQLRQNEMTRTILQEQVNGKRNLWLNVHSEPQDRAAALDTLARSSTPLSGQTFALPPTEQSYASSIRAPPPSLHSSSSHIANAHPSMDRSGSGALGNINASGFYYSGVPQSHGGPFVGYSPFQPIPQSHSGPVVYHGGHALHQRRPSNTTATSGRSGVGYAAVSRQSSVPPIRPASGPRRNPRAPTTMITETGSPKERKRATPGSLVRADLEGSDLLLSWADEFQSLFALIYGFCASYFDDLPPMNEEWKRQLQSEANGQLWDYICKICYVNHEQTRGENAMRLLNNRDSRPYLMQRLILQHVMVFICSSEGWKDYSEDVDEEMEKLEMRLKKMDPSKAYDRQTLIDRRAQLISEMTSGSNAAAFKNFKLTQHHQYLKTMIGPFLTRLRKTAPAPPPTSHDGTSDGLPPAPVPPTQTNIANEAFYDLFGITTSAWELSTKLFQSRLTFQYVWNDAGTRFAAETHEPLDYVPIGGAAAGGGGGGGAGGVSVGVALQNEHARVRFCATPAVTVRNDQGMTIGIRNILKAGVLVMRY</sequence>
<dbReference type="Proteomes" id="UP000001056">
    <property type="component" value="Unassembled WGS sequence"/>
</dbReference>
<dbReference type="AlphaFoldDB" id="Q2GUZ6"/>
<evidence type="ECO:0000313" key="4">
    <source>
        <dbReference type="Proteomes" id="UP000001056"/>
    </source>
</evidence>
<dbReference type="HOGENOM" id="CLU_389789_0_0_1"/>
<feature type="compositionally biased region" description="Low complexity" evidence="2">
    <location>
        <begin position="1"/>
        <end position="13"/>
    </location>
</feature>
<reference evidence="4" key="1">
    <citation type="journal article" date="2015" name="Genome Announc.">
        <title>Draft genome sequence of the cellulolytic fungus Chaetomium globosum.</title>
        <authorList>
            <person name="Cuomo C.A."/>
            <person name="Untereiner W.A."/>
            <person name="Ma L.-J."/>
            <person name="Grabherr M."/>
            <person name="Birren B.W."/>
        </authorList>
    </citation>
    <scope>NUCLEOTIDE SEQUENCE [LARGE SCALE GENOMIC DNA]</scope>
    <source>
        <strain evidence="4">ATCC 6205 / CBS 148.51 / DSM 1962 / NBRC 6347 / NRRL 1970</strain>
    </source>
</reference>
<organism evidence="3 4">
    <name type="scientific">Chaetomium globosum (strain ATCC 6205 / CBS 148.51 / DSM 1962 / NBRC 6347 / NRRL 1970)</name>
    <name type="common">Soil fungus</name>
    <dbReference type="NCBI Taxonomy" id="306901"/>
    <lineage>
        <taxon>Eukaryota</taxon>
        <taxon>Fungi</taxon>
        <taxon>Dikarya</taxon>
        <taxon>Ascomycota</taxon>
        <taxon>Pezizomycotina</taxon>
        <taxon>Sordariomycetes</taxon>
        <taxon>Sordariomycetidae</taxon>
        <taxon>Sordariales</taxon>
        <taxon>Chaetomiaceae</taxon>
        <taxon>Chaetomium</taxon>
    </lineage>
</organism>
<dbReference type="OMA" id="EFSKVRC"/>
<dbReference type="VEuPathDB" id="FungiDB:CHGG_08208"/>
<dbReference type="RefSeq" id="XP_001225864.1">
    <property type="nucleotide sequence ID" value="XM_001225863.1"/>
</dbReference>
<feature type="compositionally biased region" description="Low complexity" evidence="2">
    <location>
        <begin position="139"/>
        <end position="158"/>
    </location>
</feature>
<dbReference type="GeneID" id="4394562"/>
<feature type="coiled-coil region" evidence="1">
    <location>
        <begin position="241"/>
        <end position="320"/>
    </location>
</feature>
<feature type="compositionally biased region" description="Polar residues" evidence="2">
    <location>
        <begin position="450"/>
        <end position="459"/>
    </location>
</feature>
<name>Q2GUZ6_CHAGB</name>
<feature type="compositionally biased region" description="Basic and acidic residues" evidence="2">
    <location>
        <begin position="32"/>
        <end position="45"/>
    </location>
</feature>
<evidence type="ECO:0000313" key="3">
    <source>
        <dbReference type="EMBL" id="EAQ86955.1"/>
    </source>
</evidence>